<keyword evidence="9" id="KW-1185">Reference proteome</keyword>
<dbReference type="EMBL" id="AP018365">
    <property type="protein sequence ID" value="BBB00703.1"/>
    <property type="molecule type" value="Genomic_DNA"/>
</dbReference>
<feature type="domain" description="ABC transporter" evidence="7">
    <location>
        <begin position="2"/>
        <end position="228"/>
    </location>
</feature>
<evidence type="ECO:0000313" key="8">
    <source>
        <dbReference type="EMBL" id="BBB00703.1"/>
    </source>
</evidence>
<feature type="region of interest" description="Disordered" evidence="5">
    <location>
        <begin position="290"/>
        <end position="322"/>
    </location>
</feature>
<dbReference type="InterPro" id="IPR027417">
    <property type="entry name" value="P-loop_NTPase"/>
</dbReference>
<dbReference type="SUPFAM" id="SSF52540">
    <property type="entry name" value="P-loop containing nucleoside triphosphate hydrolases"/>
    <property type="match status" value="1"/>
</dbReference>
<organism evidence="8 9">
    <name type="scientific">Actinacidiphila reveromycinica</name>
    <dbReference type="NCBI Taxonomy" id="659352"/>
    <lineage>
        <taxon>Bacteria</taxon>
        <taxon>Bacillati</taxon>
        <taxon>Actinomycetota</taxon>
        <taxon>Actinomycetes</taxon>
        <taxon>Kitasatosporales</taxon>
        <taxon>Streptomycetaceae</taxon>
        <taxon>Actinacidiphila</taxon>
    </lineage>
</organism>
<evidence type="ECO:0000256" key="2">
    <source>
        <dbReference type="ARBA" id="ARBA00022448"/>
    </source>
</evidence>
<feature type="transmembrane region" description="Helical" evidence="6">
    <location>
        <begin position="417"/>
        <end position="449"/>
    </location>
</feature>
<dbReference type="PANTHER" id="PTHR43335:SF4">
    <property type="entry name" value="ABC TRANSPORTER, ATP-BINDING PROTEIN"/>
    <property type="match status" value="1"/>
</dbReference>
<evidence type="ECO:0000313" key="9">
    <source>
        <dbReference type="Proteomes" id="UP000595703"/>
    </source>
</evidence>
<evidence type="ECO:0000256" key="5">
    <source>
        <dbReference type="SAM" id="MobiDB-lite"/>
    </source>
</evidence>
<keyword evidence="2" id="KW-0813">Transport</keyword>
<dbReference type="Pfam" id="PF00005">
    <property type="entry name" value="ABC_tran"/>
    <property type="match status" value="1"/>
</dbReference>
<dbReference type="RefSeq" id="WP_202236667.1">
    <property type="nucleotide sequence ID" value="NZ_AP018365.1"/>
</dbReference>
<dbReference type="Gene3D" id="3.40.50.300">
    <property type="entry name" value="P-loop containing nucleotide triphosphate hydrolases"/>
    <property type="match status" value="1"/>
</dbReference>
<reference evidence="8 9" key="4">
    <citation type="journal article" date="2020" name="Sci. Rep.">
        <title>beta-carboline chemical signals induce reveromycin production through a LuxR family regulator in Streptomyces sp. SN-593.</title>
        <authorList>
            <person name="Panthee S."/>
            <person name="Kito N."/>
            <person name="Hayashi T."/>
            <person name="Shimizu T."/>
            <person name="Ishikawa J."/>
            <person name="Hamamoto H."/>
            <person name="Osada H."/>
            <person name="Takahashi S."/>
        </authorList>
    </citation>
    <scope>NUCLEOTIDE SEQUENCE [LARGE SCALE GENOMIC DNA]</scope>
    <source>
        <strain evidence="8 9">SN-593</strain>
    </source>
</reference>
<proteinExistence type="inferred from homology"/>
<dbReference type="PANTHER" id="PTHR43335">
    <property type="entry name" value="ABC TRANSPORTER, ATP-BINDING PROTEIN"/>
    <property type="match status" value="1"/>
</dbReference>
<keyword evidence="4 8" id="KW-0067">ATP-binding</keyword>
<evidence type="ECO:0000259" key="7">
    <source>
        <dbReference type="PROSITE" id="PS50893"/>
    </source>
</evidence>
<dbReference type="InterPro" id="IPR003593">
    <property type="entry name" value="AAA+_ATPase"/>
</dbReference>
<feature type="transmembrane region" description="Helical" evidence="6">
    <location>
        <begin position="461"/>
        <end position="484"/>
    </location>
</feature>
<dbReference type="SMART" id="SM00382">
    <property type="entry name" value="AAA"/>
    <property type="match status" value="1"/>
</dbReference>
<dbReference type="KEGG" id="arev:RVR_7806"/>
<accession>A0A7U3UXR2</accession>
<feature type="transmembrane region" description="Helical" evidence="6">
    <location>
        <begin position="550"/>
        <end position="570"/>
    </location>
</feature>
<evidence type="ECO:0000256" key="4">
    <source>
        <dbReference type="ARBA" id="ARBA00022840"/>
    </source>
</evidence>
<dbReference type="PROSITE" id="PS50893">
    <property type="entry name" value="ABC_TRANSPORTER_2"/>
    <property type="match status" value="1"/>
</dbReference>
<reference evidence="8 9" key="3">
    <citation type="journal article" date="2011" name="Nat. Chem. Biol.">
        <title>Reveromycin A biosynthesis uses RevG and RevJ for stereospecific spiroacetal formation.</title>
        <authorList>
            <person name="Takahashi S."/>
            <person name="Toyoda A."/>
            <person name="Sekiyama Y."/>
            <person name="Takagi H."/>
            <person name="Nogawa T."/>
            <person name="Uramoto M."/>
            <person name="Suzuki R."/>
            <person name="Koshino H."/>
            <person name="Kumano T."/>
            <person name="Panthee S."/>
            <person name="Dairi T."/>
            <person name="Ishikawa J."/>
            <person name="Ikeda H."/>
            <person name="Sakaki Y."/>
            <person name="Osada H."/>
        </authorList>
    </citation>
    <scope>NUCLEOTIDE SEQUENCE [LARGE SCALE GENOMIC DNA]</scope>
    <source>
        <strain evidence="8 9">SN-593</strain>
    </source>
</reference>
<dbReference type="Proteomes" id="UP000595703">
    <property type="component" value="Chromosome"/>
</dbReference>
<gene>
    <name evidence="8" type="ORF">RVR_7806</name>
</gene>
<dbReference type="GO" id="GO:0005524">
    <property type="term" value="F:ATP binding"/>
    <property type="evidence" value="ECO:0007669"/>
    <property type="project" value="UniProtKB-KW"/>
</dbReference>
<evidence type="ECO:0000256" key="6">
    <source>
        <dbReference type="SAM" id="Phobius"/>
    </source>
</evidence>
<feature type="transmembrane region" description="Helical" evidence="6">
    <location>
        <begin position="340"/>
        <end position="358"/>
    </location>
</feature>
<feature type="transmembrane region" description="Helical" evidence="6">
    <location>
        <begin position="491"/>
        <end position="509"/>
    </location>
</feature>
<evidence type="ECO:0000256" key="3">
    <source>
        <dbReference type="ARBA" id="ARBA00022741"/>
    </source>
</evidence>
<evidence type="ECO:0000256" key="1">
    <source>
        <dbReference type="ARBA" id="ARBA00005417"/>
    </source>
</evidence>
<keyword evidence="6" id="KW-1133">Transmembrane helix</keyword>
<keyword evidence="6" id="KW-0812">Transmembrane</keyword>
<dbReference type="InterPro" id="IPR003439">
    <property type="entry name" value="ABC_transporter-like_ATP-bd"/>
</dbReference>
<reference evidence="8 9" key="1">
    <citation type="journal article" date="2010" name="J. Bacteriol.">
        <title>Biochemical characterization of a novel indole prenyltransferase from Streptomyces sp. SN-593.</title>
        <authorList>
            <person name="Takahashi S."/>
            <person name="Takagi H."/>
            <person name="Toyoda A."/>
            <person name="Uramoto M."/>
            <person name="Nogawa T."/>
            <person name="Ueki M."/>
            <person name="Sakaki Y."/>
            <person name="Osada H."/>
        </authorList>
    </citation>
    <scope>NUCLEOTIDE SEQUENCE [LARGE SCALE GENOMIC DNA]</scope>
    <source>
        <strain evidence="8 9">SN-593</strain>
    </source>
</reference>
<keyword evidence="6" id="KW-0472">Membrane</keyword>
<name>A0A7U3UXR2_9ACTN</name>
<sequence length="595" mass="61602">MIQAIGLTSLSRRNTPPAVADLSFEVREGEVTGMLGPGGSGKSTALRLLLGMQPGRGVTLVDGRPLHELARPTDEIGAVLGDVPGHPRRSARGHLRMLCSAYGLPLSRADEVLELVGLDAVAEERLATHSLAMDRRLGVAVALLSHPRALILDDPVHELLPREAAWVHELARRHAAEGGAVLLAGRDAGALARTSDRVLVLDGGHLVADEVAARFARSRLRPCVAVRSPYAQRLAELLGDEGVEVVSASGSRIAVYGTTSAAVGETAYRNGILLHELADTSADRLDRRDRWRDDAAEQGQAAVPRQRSEVRRPRRVGRRPGPVRPVRYEVRRAFGVRTPWPTVFAALACSVLATVLLARTGVAHTSALRALSGWAPELPLPASAIGAGLLGALSYGQEFRYPALAAGHGPEPRSLRLLVAKLVVGAVAAVALTAVATAVDVGVLGLLVARGRVPDPSAHPVALAGSAALAVGCCWAGVLAAAVFRTTALGLSAVLAVPLLAVPAVRALLGGPQLKELGDAGEALWSVVCGVSQGGGGGVGRALRIAGQPLFLGLALLLAVLVVAFAASALRGRRQERRSTGVSAGGSAPLPGDEG</sequence>
<keyword evidence="3" id="KW-0547">Nucleotide-binding</keyword>
<comment type="similarity">
    <text evidence="1">Belongs to the ABC transporter superfamily.</text>
</comment>
<protein>
    <submittedName>
        <fullName evidence="8">Putative ABC transporter ATP-binding protein</fullName>
    </submittedName>
</protein>
<dbReference type="GO" id="GO:0016887">
    <property type="term" value="F:ATP hydrolysis activity"/>
    <property type="evidence" value="ECO:0007669"/>
    <property type="project" value="InterPro"/>
</dbReference>
<dbReference type="AlphaFoldDB" id="A0A7U3UXR2"/>
<reference evidence="8 9" key="2">
    <citation type="journal article" date="2011" name="J. Antibiot.">
        <title>Furaquinocins I and J: novel polyketide isoprenoid hybrid compounds from Streptomyces reveromyceticus SN-593.</title>
        <authorList>
            <person name="Panthee S."/>
            <person name="Takahashi S."/>
            <person name="Takagi H."/>
            <person name="Nogawa T."/>
            <person name="Oowada E."/>
            <person name="Uramoto M."/>
            <person name="Osada H."/>
        </authorList>
    </citation>
    <scope>NUCLEOTIDE SEQUENCE [LARGE SCALE GENOMIC DNA]</scope>
    <source>
        <strain evidence="8 9">SN-593</strain>
    </source>
</reference>